<dbReference type="SUPFAM" id="SSF56935">
    <property type="entry name" value="Porins"/>
    <property type="match status" value="1"/>
</dbReference>
<evidence type="ECO:0000313" key="1">
    <source>
        <dbReference type="EMBL" id="QEG37662.1"/>
    </source>
</evidence>
<dbReference type="Proteomes" id="UP000323917">
    <property type="component" value="Chromosome"/>
</dbReference>
<accession>A0A5B9QIX0</accession>
<keyword evidence="2" id="KW-1185">Reference proteome</keyword>
<dbReference type="Pfam" id="PF13557">
    <property type="entry name" value="Phenol_MetA_deg"/>
    <property type="match status" value="1"/>
</dbReference>
<organism evidence="1 2">
    <name type="scientific">Bythopirellula goksoeyrii</name>
    <dbReference type="NCBI Taxonomy" id="1400387"/>
    <lineage>
        <taxon>Bacteria</taxon>
        <taxon>Pseudomonadati</taxon>
        <taxon>Planctomycetota</taxon>
        <taxon>Planctomycetia</taxon>
        <taxon>Pirellulales</taxon>
        <taxon>Lacipirellulaceae</taxon>
        <taxon>Bythopirellula</taxon>
    </lineage>
</organism>
<dbReference type="InterPro" id="IPR025737">
    <property type="entry name" value="FApF"/>
</dbReference>
<dbReference type="AlphaFoldDB" id="A0A5B9QIX0"/>
<name>A0A5B9QIX0_9BACT</name>
<gene>
    <name evidence="1" type="ORF">Pr1d_50080</name>
</gene>
<dbReference type="KEGG" id="bgok:Pr1d_50080"/>
<proteinExistence type="predicted"/>
<dbReference type="RefSeq" id="WP_148075860.1">
    <property type="nucleotide sequence ID" value="NZ_CP042913.1"/>
</dbReference>
<evidence type="ECO:0000313" key="2">
    <source>
        <dbReference type="Proteomes" id="UP000323917"/>
    </source>
</evidence>
<evidence type="ECO:0008006" key="3">
    <source>
        <dbReference type="Google" id="ProtNLM"/>
    </source>
</evidence>
<dbReference type="EMBL" id="CP042913">
    <property type="protein sequence ID" value="QEG37662.1"/>
    <property type="molecule type" value="Genomic_DNA"/>
</dbReference>
<protein>
    <recommendedName>
        <fullName evidence="3">MetA-pathway of phenol degradation</fullName>
    </recommendedName>
</protein>
<sequence length="284" mass="31139">MSMLALRPFLSLLIVAIVLGSSARGQGILGFPFGGFEGEESEEAGEIETDRDSFTPATTTAGSGLTIFEAAYSFIDNRSVPETHSYPEFVARRGIGDWFELRLGWNYEVGGAGSPVSGNVPSDFGEDGELERASRLLYGFKARVTKQGEWLPESAVILQGFTPTSGESNDTDMSATYVWGWTLPCEAVCDSAIRYSTSSQEEDDFNVWAPSTVVKIPVGESWKVHAEYFGIFSQGREDETTQHFFSPGAHYLINPNLEVGVRVGWGLNDEAPNFFSNAGFGWRY</sequence>
<reference evidence="1 2" key="1">
    <citation type="submission" date="2019-08" db="EMBL/GenBank/DDBJ databases">
        <title>Deep-cultivation of Planctomycetes and their phenomic and genomic characterization uncovers novel biology.</title>
        <authorList>
            <person name="Wiegand S."/>
            <person name="Jogler M."/>
            <person name="Boedeker C."/>
            <person name="Pinto D."/>
            <person name="Vollmers J."/>
            <person name="Rivas-Marin E."/>
            <person name="Kohn T."/>
            <person name="Peeters S.H."/>
            <person name="Heuer A."/>
            <person name="Rast P."/>
            <person name="Oberbeckmann S."/>
            <person name="Bunk B."/>
            <person name="Jeske O."/>
            <person name="Meyerdierks A."/>
            <person name="Storesund J.E."/>
            <person name="Kallscheuer N."/>
            <person name="Luecker S."/>
            <person name="Lage O.M."/>
            <person name="Pohl T."/>
            <person name="Merkel B.J."/>
            <person name="Hornburger P."/>
            <person name="Mueller R.-W."/>
            <person name="Bruemmer F."/>
            <person name="Labrenz M."/>
            <person name="Spormann A.M."/>
            <person name="Op den Camp H."/>
            <person name="Overmann J."/>
            <person name="Amann R."/>
            <person name="Jetten M.S.M."/>
            <person name="Mascher T."/>
            <person name="Medema M.H."/>
            <person name="Devos D.P."/>
            <person name="Kaster A.-K."/>
            <person name="Ovreas L."/>
            <person name="Rohde M."/>
            <person name="Galperin M.Y."/>
            <person name="Jogler C."/>
        </authorList>
    </citation>
    <scope>NUCLEOTIDE SEQUENCE [LARGE SCALE GENOMIC DNA]</scope>
    <source>
        <strain evidence="1 2">Pr1d</strain>
    </source>
</reference>
<dbReference type="OrthoDB" id="257472at2"/>